<evidence type="ECO:0000313" key="2">
    <source>
        <dbReference type="Proteomes" id="UP000554482"/>
    </source>
</evidence>
<dbReference type="AlphaFoldDB" id="A0A7J6UX18"/>
<organism evidence="1 2">
    <name type="scientific">Thalictrum thalictroides</name>
    <name type="common">Rue-anemone</name>
    <name type="synonym">Anemone thalictroides</name>
    <dbReference type="NCBI Taxonomy" id="46969"/>
    <lineage>
        <taxon>Eukaryota</taxon>
        <taxon>Viridiplantae</taxon>
        <taxon>Streptophyta</taxon>
        <taxon>Embryophyta</taxon>
        <taxon>Tracheophyta</taxon>
        <taxon>Spermatophyta</taxon>
        <taxon>Magnoliopsida</taxon>
        <taxon>Ranunculales</taxon>
        <taxon>Ranunculaceae</taxon>
        <taxon>Thalictroideae</taxon>
        <taxon>Thalictrum</taxon>
    </lineage>
</organism>
<feature type="non-terminal residue" evidence="1">
    <location>
        <position position="57"/>
    </location>
</feature>
<gene>
    <name evidence="1" type="ORF">FRX31_033691</name>
</gene>
<reference evidence="1 2" key="1">
    <citation type="submission" date="2020-06" db="EMBL/GenBank/DDBJ databases">
        <title>Transcriptomic and genomic resources for Thalictrum thalictroides and T. hernandezii: Facilitating candidate gene discovery in an emerging model plant lineage.</title>
        <authorList>
            <person name="Arias T."/>
            <person name="Riano-Pachon D.M."/>
            <person name="Di Stilio V.S."/>
        </authorList>
    </citation>
    <scope>NUCLEOTIDE SEQUENCE [LARGE SCALE GENOMIC DNA]</scope>
    <source>
        <strain evidence="2">cv. WT478/WT964</strain>
        <tissue evidence="1">Leaves</tissue>
    </source>
</reference>
<dbReference type="EMBL" id="JABWDY010042337">
    <property type="protein sequence ID" value="KAF5176722.1"/>
    <property type="molecule type" value="Genomic_DNA"/>
</dbReference>
<evidence type="ECO:0000313" key="1">
    <source>
        <dbReference type="EMBL" id="KAF5176722.1"/>
    </source>
</evidence>
<protein>
    <submittedName>
        <fullName evidence="1">Uncharacterized protein</fullName>
    </submittedName>
</protein>
<dbReference type="Proteomes" id="UP000554482">
    <property type="component" value="Unassembled WGS sequence"/>
</dbReference>
<sequence length="57" mass="6590">MREKLSHLLKIAATLAAEFAIVSGIHYRETKAMKMEAKVAAEEHKEKAEEFERKLFE</sequence>
<keyword evidence="2" id="KW-1185">Reference proteome</keyword>
<comment type="caution">
    <text evidence="1">The sequence shown here is derived from an EMBL/GenBank/DDBJ whole genome shotgun (WGS) entry which is preliminary data.</text>
</comment>
<name>A0A7J6UX18_THATH</name>
<proteinExistence type="predicted"/>
<accession>A0A7J6UX18</accession>